<dbReference type="GO" id="GO:0034204">
    <property type="term" value="P:lipid translocation"/>
    <property type="evidence" value="ECO:0007669"/>
    <property type="project" value="TreeGrafter"/>
</dbReference>
<evidence type="ECO:0000256" key="8">
    <source>
        <dbReference type="ARBA" id="ARBA00060041"/>
    </source>
</evidence>
<dbReference type="Pfam" id="PF03023">
    <property type="entry name" value="MurJ"/>
    <property type="match status" value="1"/>
</dbReference>
<feature type="transmembrane region" description="Helical" evidence="10">
    <location>
        <begin position="7"/>
        <end position="33"/>
    </location>
</feature>
<feature type="transmembrane region" description="Helical" evidence="10">
    <location>
        <begin position="129"/>
        <end position="151"/>
    </location>
</feature>
<dbReference type="GO" id="GO:0005886">
    <property type="term" value="C:plasma membrane"/>
    <property type="evidence" value="ECO:0007669"/>
    <property type="project" value="UniProtKB-SubCell"/>
</dbReference>
<dbReference type="AlphaFoldDB" id="A0A090AIS6"/>
<feature type="transmembrane region" description="Helical" evidence="10">
    <location>
        <begin position="408"/>
        <end position="427"/>
    </location>
</feature>
<feature type="transmembrane region" description="Helical" evidence="10">
    <location>
        <begin position="83"/>
        <end position="109"/>
    </location>
</feature>
<feature type="transmembrane region" description="Helical" evidence="10">
    <location>
        <begin position="448"/>
        <end position="469"/>
    </location>
</feature>
<keyword evidence="10 11" id="KW-0961">Cell wall biogenesis/degradation</keyword>
<dbReference type="PRINTS" id="PR01806">
    <property type="entry name" value="VIRFACTRMVIN"/>
</dbReference>
<feature type="transmembrane region" description="Helical" evidence="10">
    <location>
        <begin position="354"/>
        <end position="377"/>
    </location>
</feature>
<feature type="transmembrane region" description="Helical" evidence="10">
    <location>
        <begin position="188"/>
        <end position="208"/>
    </location>
</feature>
<keyword evidence="5 10" id="KW-0573">Peptidoglycan synthesis</keyword>
<organism evidence="12 13">
    <name type="scientific">Candidatus Tachikawaea gelatinosa</name>
    <dbReference type="NCBI Taxonomy" id="1410383"/>
    <lineage>
        <taxon>Bacteria</taxon>
        <taxon>Pseudomonadati</taxon>
        <taxon>Pseudomonadota</taxon>
        <taxon>Gammaproteobacteria</taxon>
        <taxon>Enterobacterales</taxon>
        <taxon>Enterobacteriaceae</taxon>
        <taxon>Candidatus Tachikawaea</taxon>
    </lineage>
</organism>
<dbReference type="Proteomes" id="UP000031627">
    <property type="component" value="Chromosome"/>
</dbReference>
<keyword evidence="6 10" id="KW-1133">Transmembrane helix</keyword>
<evidence type="ECO:0000256" key="3">
    <source>
        <dbReference type="ARBA" id="ARBA00022692"/>
    </source>
</evidence>
<dbReference type="EMBL" id="AP014521">
    <property type="protein sequence ID" value="BAP58308.1"/>
    <property type="molecule type" value="Genomic_DNA"/>
</dbReference>
<evidence type="ECO:0000313" key="13">
    <source>
        <dbReference type="Proteomes" id="UP000031627"/>
    </source>
</evidence>
<comment type="pathway">
    <text evidence="10">Cell wall biogenesis; peptidoglycan biosynthesis.</text>
</comment>
<evidence type="ECO:0000256" key="9">
    <source>
        <dbReference type="ARBA" id="ARBA00061532"/>
    </source>
</evidence>
<dbReference type="UniPathway" id="UPA00219"/>
<dbReference type="OrthoDB" id="9816572at2"/>
<reference evidence="13" key="1">
    <citation type="submission" date="2013-11" db="EMBL/GenBank/DDBJ databases">
        <title>Symbiont-containing voluminous jelly as an extraordinary maternal gift for overwintering insect nymphs.</title>
        <authorList>
            <person name="Kaiwa N."/>
            <person name="Hosokawa T."/>
            <person name="Nikoh N."/>
            <person name="Meng X.Y."/>
            <person name="Tanahashi M."/>
            <person name="Moriyama M."/>
            <person name="Maeda T."/>
            <person name="Yamaguchi K."/>
            <person name="Shigenobu S."/>
            <person name="Ito M."/>
            <person name="Fukatsu T."/>
        </authorList>
    </citation>
    <scope>NUCLEOTIDE SEQUENCE [LARGE SCALE GENOMIC DNA]</scope>
    <source>
        <strain evidence="13">UwTKB</strain>
    </source>
</reference>
<evidence type="ECO:0000256" key="4">
    <source>
        <dbReference type="ARBA" id="ARBA00022960"/>
    </source>
</evidence>
<dbReference type="InterPro" id="IPR051050">
    <property type="entry name" value="Lipid_II_flippase_MurJ/MviN"/>
</dbReference>
<evidence type="ECO:0000256" key="1">
    <source>
        <dbReference type="ARBA" id="ARBA00004651"/>
    </source>
</evidence>
<dbReference type="HOGENOM" id="CLU_006797_5_3_6"/>
<dbReference type="KEGG" id="sbw:TGUWTKB_0490"/>
<keyword evidence="13" id="KW-1185">Reference proteome</keyword>
<comment type="subcellular location">
    <subcellularLocation>
        <location evidence="10">Cell inner membrane</location>
        <topology evidence="10">Multi-pass membrane protein</topology>
    </subcellularLocation>
    <subcellularLocation>
        <location evidence="1">Cell membrane</location>
        <topology evidence="1">Multi-pass membrane protein</topology>
    </subcellularLocation>
</comment>
<keyword evidence="3 10" id="KW-0812">Transmembrane</keyword>
<dbReference type="InterPro" id="IPR004268">
    <property type="entry name" value="MurJ"/>
</dbReference>
<evidence type="ECO:0000256" key="7">
    <source>
        <dbReference type="ARBA" id="ARBA00023136"/>
    </source>
</evidence>
<comment type="function">
    <text evidence="8 10 11">Involved in peptidoglycan biosynthesis. Transports lipid-linked peptidoglycan precursors from the inner to the outer leaflet of the cytoplasmic membrane.</text>
</comment>
<evidence type="ECO:0000256" key="11">
    <source>
        <dbReference type="PIRNR" id="PIRNR002869"/>
    </source>
</evidence>
<dbReference type="CDD" id="cd13123">
    <property type="entry name" value="MATE_MurJ_like"/>
    <property type="match status" value="1"/>
</dbReference>
<evidence type="ECO:0000256" key="6">
    <source>
        <dbReference type="ARBA" id="ARBA00022989"/>
    </source>
</evidence>
<dbReference type="PANTHER" id="PTHR47019">
    <property type="entry name" value="LIPID II FLIPPASE MURJ"/>
    <property type="match status" value="1"/>
</dbReference>
<protein>
    <recommendedName>
        <fullName evidence="10">Probable lipid II flippase MurJ</fullName>
    </recommendedName>
</protein>
<proteinExistence type="inferred from homology"/>
<feature type="transmembrane region" description="Helical" evidence="10">
    <location>
        <begin position="384"/>
        <end position="402"/>
    </location>
</feature>
<dbReference type="PANTHER" id="PTHR47019:SF1">
    <property type="entry name" value="LIPID II FLIPPASE MURJ"/>
    <property type="match status" value="1"/>
</dbReference>
<gene>
    <name evidence="12" type="primary">mviN</name>
    <name evidence="10" type="synonym">murJ</name>
    <name evidence="12" type="ORF">TGUWTKB_0490</name>
</gene>
<dbReference type="NCBIfam" id="TIGR01695">
    <property type="entry name" value="murJ_mviN"/>
    <property type="match status" value="1"/>
</dbReference>
<sequence length="512" mass="58241">MNLLKSFFLISFATFFSRILGFIRDAIIAHIFGSGSNTDAFFVAFKIPNLLRRIFAEGAFSQAFLPILTIYKKRKGKNKTKIFISYITGLLMLSLIVITVLGIFFSSYIVLITAPGFQNDQKKFILTSLMLKIVFPYIFFISMTSLIASILNTWNYLIIPAFSPCLLNLSIIFCSLFLIPYFNPPILILAWAVFIGGILQLLYQFFFLKKINMCILPKFNLKNREVWDFLKNFCTAVFCVSINQITLLTNTIFASFLDSGSVSWMYYADRLMELPCGILGAGISSILLPLLSNSVSQNNTDQYSNLINWGLKLSILLAFPSAVAIYILAGPLVISLFQYNKFTMFDALMTKHALMAYSLGLIGLILTKILAPAFYSYNDMKTPLRISIITLIITQMMNIIFIKFFKHIGLALSIGLSANVNSILLFLKLIQTKRFYLINGWKIFLLRILIAIIIMIITLYGFLNFYPVWNTGTIFYRLLRLISICIIGGTSYILTLFMLGLKINDFIYKHNN</sequence>
<name>A0A090AIS6_9ENTR</name>
<feature type="transmembrane region" description="Helical" evidence="10">
    <location>
        <begin position="53"/>
        <end position="71"/>
    </location>
</feature>
<feature type="transmembrane region" description="Helical" evidence="10">
    <location>
        <begin position="229"/>
        <end position="252"/>
    </location>
</feature>
<dbReference type="PIRSF" id="PIRSF002869">
    <property type="entry name" value="MviN"/>
    <property type="match status" value="1"/>
</dbReference>
<dbReference type="GO" id="GO:0008360">
    <property type="term" value="P:regulation of cell shape"/>
    <property type="evidence" value="ECO:0007669"/>
    <property type="project" value="UniProtKB-UniRule"/>
</dbReference>
<feature type="transmembrane region" description="Helical" evidence="10">
    <location>
        <begin position="272"/>
        <end position="292"/>
    </location>
</feature>
<keyword evidence="7 10" id="KW-0472">Membrane</keyword>
<dbReference type="GO" id="GO:0071555">
    <property type="term" value="P:cell wall organization"/>
    <property type="evidence" value="ECO:0007669"/>
    <property type="project" value="UniProtKB-UniRule"/>
</dbReference>
<accession>A0A090AIS6</accession>
<feature type="transmembrane region" description="Helical" evidence="10">
    <location>
        <begin position="313"/>
        <end position="334"/>
    </location>
</feature>
<dbReference type="GO" id="GO:0015648">
    <property type="term" value="F:lipid-linked peptidoglycan transporter activity"/>
    <property type="evidence" value="ECO:0007669"/>
    <property type="project" value="UniProtKB-UniRule"/>
</dbReference>
<keyword evidence="4 10" id="KW-0133">Cell shape</keyword>
<dbReference type="STRING" id="1410383.TGUWTKB_0490"/>
<feature type="transmembrane region" description="Helical" evidence="10">
    <location>
        <begin position="158"/>
        <end position="182"/>
    </location>
</feature>
<comment type="similarity">
    <text evidence="9 10 11">Belongs to the MurJ/MviN family.</text>
</comment>
<evidence type="ECO:0000313" key="12">
    <source>
        <dbReference type="EMBL" id="BAP58308.1"/>
    </source>
</evidence>
<keyword evidence="2 10" id="KW-1003">Cell membrane</keyword>
<feature type="transmembrane region" description="Helical" evidence="10">
    <location>
        <begin position="481"/>
        <end position="501"/>
    </location>
</feature>
<keyword evidence="10 11" id="KW-0813">Transport</keyword>
<dbReference type="GO" id="GO:0009252">
    <property type="term" value="P:peptidoglycan biosynthetic process"/>
    <property type="evidence" value="ECO:0007669"/>
    <property type="project" value="UniProtKB-UniRule"/>
</dbReference>
<dbReference type="HAMAP" id="MF_02078">
    <property type="entry name" value="MurJ_MviN"/>
    <property type="match status" value="1"/>
</dbReference>
<evidence type="ECO:0000256" key="2">
    <source>
        <dbReference type="ARBA" id="ARBA00022475"/>
    </source>
</evidence>
<evidence type="ECO:0000256" key="10">
    <source>
        <dbReference type="HAMAP-Rule" id="MF_02078"/>
    </source>
</evidence>
<reference evidence="12 13" key="2">
    <citation type="journal article" date="2014" name="Curr. Biol.">
        <title>Symbiont-Supplemented Maternal Investment Underpinning Host's Ecological Adaptation.</title>
        <authorList>
            <person name="Kaiwa N."/>
            <person name="Hosokawa T."/>
            <person name="Nikoh N."/>
            <person name="Tanahashi M."/>
            <person name="Moriyama M."/>
            <person name="Meng X.Y."/>
            <person name="Maeda T."/>
            <person name="Yamaguchi K."/>
            <person name="Shigenobu S."/>
            <person name="Ito M."/>
            <person name="Fukatsu T."/>
        </authorList>
    </citation>
    <scope>NUCLEOTIDE SEQUENCE [LARGE SCALE GENOMIC DNA]</scope>
    <source>
        <strain evidence="12 13">UwTKB</strain>
    </source>
</reference>
<dbReference type="RefSeq" id="WP_041062322.1">
    <property type="nucleotide sequence ID" value="NZ_AP014521.1"/>
</dbReference>
<keyword evidence="10" id="KW-0997">Cell inner membrane</keyword>
<evidence type="ECO:0000256" key="5">
    <source>
        <dbReference type="ARBA" id="ARBA00022984"/>
    </source>
</evidence>